<protein>
    <submittedName>
        <fullName evidence="1">2-polyprenyl-3-methyl-5-hydroxy-6-metoxy-1,4-benzoquinol methylase</fullName>
    </submittedName>
</protein>
<sequence length="274" mass="31929">MKIKDHFLTQETFEIKETEIPGVYKTFPIPSDLDKYYDSENYISHHQDSGSLKEKFYKYLQGFNLNYKKNILSKFIQTGPKILDYGCGAGEFLKYIEKDFQPLGFEPNESARNSAQNKLTKSKIISDLNLVENESLDAITLWHVFEHIENQNDILNQFHSKLKQGGILIIAVPNPNSFDAKHYGKFWAAYDVPRHIFHFTKTGMENLLKNKSANWNLKKIRPLLLDSFYISMLSEKYKKSGLFWLKGFIFGAISNFKASKNYEFSSLIYIIEKK</sequence>
<proteinExistence type="predicted"/>
<dbReference type="Proteomes" id="UP000198931">
    <property type="component" value="Unassembled WGS sequence"/>
</dbReference>
<dbReference type="SUPFAM" id="SSF53335">
    <property type="entry name" value="S-adenosyl-L-methionine-dependent methyltransferases"/>
    <property type="match status" value="1"/>
</dbReference>
<organism evidence="1 2">
    <name type="scientific">Halpernia frigidisoli</name>
    <dbReference type="NCBI Taxonomy" id="1125876"/>
    <lineage>
        <taxon>Bacteria</taxon>
        <taxon>Pseudomonadati</taxon>
        <taxon>Bacteroidota</taxon>
        <taxon>Flavobacteriia</taxon>
        <taxon>Flavobacteriales</taxon>
        <taxon>Weeksellaceae</taxon>
        <taxon>Chryseobacterium group</taxon>
        <taxon>Halpernia</taxon>
    </lineage>
</organism>
<dbReference type="STRING" id="1125876.SAMN05443292_2127"/>
<reference evidence="1 2" key="1">
    <citation type="submission" date="2016-10" db="EMBL/GenBank/DDBJ databases">
        <authorList>
            <person name="de Groot N.N."/>
        </authorList>
    </citation>
    <scope>NUCLEOTIDE SEQUENCE [LARGE SCALE GENOMIC DNA]</scope>
    <source>
        <strain evidence="1 2">DSM 26000</strain>
    </source>
</reference>
<dbReference type="RefSeq" id="WP_090080356.1">
    <property type="nucleotide sequence ID" value="NZ_FOQT01000003.1"/>
</dbReference>
<evidence type="ECO:0000313" key="1">
    <source>
        <dbReference type="EMBL" id="SFI29246.1"/>
    </source>
</evidence>
<dbReference type="CDD" id="cd02440">
    <property type="entry name" value="AdoMet_MTases"/>
    <property type="match status" value="1"/>
</dbReference>
<name>A0A1I3H0V7_9FLAO</name>
<dbReference type="GO" id="GO:0008168">
    <property type="term" value="F:methyltransferase activity"/>
    <property type="evidence" value="ECO:0007669"/>
    <property type="project" value="UniProtKB-KW"/>
</dbReference>
<keyword evidence="1" id="KW-0489">Methyltransferase</keyword>
<keyword evidence="2" id="KW-1185">Reference proteome</keyword>
<dbReference type="PANTHER" id="PTHR43861:SF6">
    <property type="entry name" value="METHYLTRANSFERASE TYPE 11"/>
    <property type="match status" value="1"/>
</dbReference>
<dbReference type="PANTHER" id="PTHR43861">
    <property type="entry name" value="TRANS-ACONITATE 2-METHYLTRANSFERASE-RELATED"/>
    <property type="match status" value="1"/>
</dbReference>
<keyword evidence="1" id="KW-0808">Transferase</keyword>
<gene>
    <name evidence="1" type="ORF">SAMN05443292_2127</name>
</gene>
<dbReference type="AlphaFoldDB" id="A0A1I3H0V7"/>
<dbReference type="OrthoDB" id="2370471at2"/>
<dbReference type="EMBL" id="FOQT01000003">
    <property type="protein sequence ID" value="SFI29246.1"/>
    <property type="molecule type" value="Genomic_DNA"/>
</dbReference>
<dbReference type="InterPro" id="IPR029063">
    <property type="entry name" value="SAM-dependent_MTases_sf"/>
</dbReference>
<dbReference type="GO" id="GO:0032259">
    <property type="term" value="P:methylation"/>
    <property type="evidence" value="ECO:0007669"/>
    <property type="project" value="UniProtKB-KW"/>
</dbReference>
<dbReference type="Pfam" id="PF13489">
    <property type="entry name" value="Methyltransf_23"/>
    <property type="match status" value="1"/>
</dbReference>
<evidence type="ECO:0000313" key="2">
    <source>
        <dbReference type="Proteomes" id="UP000198931"/>
    </source>
</evidence>
<dbReference type="Gene3D" id="3.40.50.150">
    <property type="entry name" value="Vaccinia Virus protein VP39"/>
    <property type="match status" value="1"/>
</dbReference>
<accession>A0A1I3H0V7</accession>